<feature type="transmembrane region" description="Helical" evidence="8">
    <location>
        <begin position="38"/>
        <end position="60"/>
    </location>
</feature>
<protein>
    <submittedName>
        <fullName evidence="9">YeeE/YedE family protein</fullName>
    </submittedName>
</protein>
<evidence type="ECO:0000256" key="1">
    <source>
        <dbReference type="ARBA" id="ARBA00004429"/>
    </source>
</evidence>
<evidence type="ECO:0000256" key="3">
    <source>
        <dbReference type="ARBA" id="ARBA00022475"/>
    </source>
</evidence>
<dbReference type="PANTHER" id="PTHR30574">
    <property type="entry name" value="INNER MEMBRANE PROTEIN YEDE"/>
    <property type="match status" value="1"/>
</dbReference>
<dbReference type="KEGG" id="pchm:VFPPC_05094"/>
<dbReference type="STRING" id="1380566.A0A179FU99"/>
<proteinExistence type="predicted"/>
<feature type="transmembrane region" description="Helical" evidence="8">
    <location>
        <begin position="186"/>
        <end position="206"/>
    </location>
</feature>
<evidence type="ECO:0000313" key="10">
    <source>
        <dbReference type="Proteomes" id="UP000078397"/>
    </source>
</evidence>
<organism evidence="9 10">
    <name type="scientific">Pochonia chlamydosporia 170</name>
    <dbReference type="NCBI Taxonomy" id="1380566"/>
    <lineage>
        <taxon>Eukaryota</taxon>
        <taxon>Fungi</taxon>
        <taxon>Dikarya</taxon>
        <taxon>Ascomycota</taxon>
        <taxon>Pezizomycotina</taxon>
        <taxon>Sordariomycetes</taxon>
        <taxon>Hypocreomycetidae</taxon>
        <taxon>Hypocreales</taxon>
        <taxon>Clavicipitaceae</taxon>
        <taxon>Pochonia</taxon>
    </lineage>
</organism>
<feature type="transmembrane region" description="Helical" evidence="8">
    <location>
        <begin position="273"/>
        <end position="291"/>
    </location>
</feature>
<comment type="subcellular location">
    <subcellularLocation>
        <location evidence="1">Cell inner membrane</location>
        <topology evidence="1">Multi-pass membrane protein</topology>
    </subcellularLocation>
</comment>
<dbReference type="RefSeq" id="XP_018145787.1">
    <property type="nucleotide sequence ID" value="XM_018284338.1"/>
</dbReference>
<dbReference type="PANTHER" id="PTHR30574:SF1">
    <property type="entry name" value="SULPHUR TRANSPORT DOMAIN-CONTAINING PROTEIN"/>
    <property type="match status" value="1"/>
</dbReference>
<dbReference type="OrthoDB" id="10254418at2759"/>
<sequence>MATTAITGAAFGAAMIAAGFHQPQVVISQMKFENWHMFQTFLAATATSAAVYAIAERLGYVKISPRSSSPLGLFSKYDGNILGGSLLGAGMALSGSCPGTLYAQLAAGVRTGFHALDGAIIGGILWSGLVSKLVKRRREKTGVKPEPGVLSEQLGVSNGAALLLLETTFIAIITATTLYTPASPTARFPGAVGGLLIGGAQLFSILTRKTMMGISGSFEEVGNFFWWLIRGAEPNAKPTSYQNIIFASGVVAGAWGLLKLVPDLASGPVHEVSPLLAMAGGVLMVVGSRLAGGCTSGHGISGISLLSASSVITIMSAFATGGVVAPLVH</sequence>
<feature type="transmembrane region" description="Helical" evidence="8">
    <location>
        <begin position="81"/>
        <end position="103"/>
    </location>
</feature>
<feature type="transmembrane region" description="Helical" evidence="8">
    <location>
        <begin position="155"/>
        <end position="180"/>
    </location>
</feature>
<evidence type="ECO:0000313" key="9">
    <source>
        <dbReference type="EMBL" id="OAQ68937.1"/>
    </source>
</evidence>
<dbReference type="InterPro" id="IPR007272">
    <property type="entry name" value="Sulf_transp_TsuA/YedE"/>
</dbReference>
<evidence type="ECO:0000256" key="5">
    <source>
        <dbReference type="ARBA" id="ARBA00022692"/>
    </source>
</evidence>
<dbReference type="AlphaFoldDB" id="A0A179FU99"/>
<keyword evidence="2" id="KW-0813">Transport</keyword>
<feature type="transmembrane region" description="Helical" evidence="8">
    <location>
        <begin position="244"/>
        <end position="261"/>
    </location>
</feature>
<dbReference type="EMBL" id="LSBJ02000003">
    <property type="protein sequence ID" value="OAQ68937.1"/>
    <property type="molecule type" value="Genomic_DNA"/>
</dbReference>
<keyword evidence="10" id="KW-1185">Reference proteome</keyword>
<dbReference type="GeneID" id="28848332"/>
<feature type="transmembrane region" description="Helical" evidence="8">
    <location>
        <begin position="115"/>
        <end position="134"/>
    </location>
</feature>
<dbReference type="GO" id="GO:0005886">
    <property type="term" value="C:plasma membrane"/>
    <property type="evidence" value="ECO:0007669"/>
    <property type="project" value="UniProtKB-SubCell"/>
</dbReference>
<comment type="caution">
    <text evidence="9">The sequence shown here is derived from an EMBL/GenBank/DDBJ whole genome shotgun (WGS) entry which is preliminary data.</text>
</comment>
<keyword evidence="4" id="KW-0997">Cell inner membrane</keyword>
<keyword evidence="7 8" id="KW-0472">Membrane</keyword>
<dbReference type="Proteomes" id="UP000078397">
    <property type="component" value="Unassembled WGS sequence"/>
</dbReference>
<keyword evidence="5 8" id="KW-0812">Transmembrane</keyword>
<reference evidence="9 10" key="1">
    <citation type="journal article" date="2016" name="PLoS Pathog.">
        <title>Biosynthesis of antibiotic leucinostatins in bio-control fungus Purpureocillium lilacinum and their inhibition on phytophthora revealed by genome mining.</title>
        <authorList>
            <person name="Wang G."/>
            <person name="Liu Z."/>
            <person name="Lin R."/>
            <person name="Li E."/>
            <person name="Mao Z."/>
            <person name="Ling J."/>
            <person name="Yang Y."/>
            <person name="Yin W.B."/>
            <person name="Xie B."/>
        </authorList>
    </citation>
    <scope>NUCLEOTIDE SEQUENCE [LARGE SCALE GENOMIC DNA]</scope>
    <source>
        <strain evidence="9">170</strain>
    </source>
</reference>
<evidence type="ECO:0000256" key="7">
    <source>
        <dbReference type="ARBA" id="ARBA00023136"/>
    </source>
</evidence>
<accession>A0A179FU99</accession>
<feature type="transmembrane region" description="Helical" evidence="8">
    <location>
        <begin position="303"/>
        <end position="328"/>
    </location>
</feature>
<dbReference type="Pfam" id="PF04143">
    <property type="entry name" value="Sulf_transp"/>
    <property type="match status" value="1"/>
</dbReference>
<name>A0A179FU99_METCM</name>
<evidence type="ECO:0000256" key="6">
    <source>
        <dbReference type="ARBA" id="ARBA00022989"/>
    </source>
</evidence>
<keyword evidence="3" id="KW-1003">Cell membrane</keyword>
<gene>
    <name evidence="9" type="ORF">VFPPC_05094</name>
</gene>
<evidence type="ECO:0000256" key="8">
    <source>
        <dbReference type="SAM" id="Phobius"/>
    </source>
</evidence>
<evidence type="ECO:0000256" key="2">
    <source>
        <dbReference type="ARBA" id="ARBA00022448"/>
    </source>
</evidence>
<evidence type="ECO:0000256" key="4">
    <source>
        <dbReference type="ARBA" id="ARBA00022519"/>
    </source>
</evidence>
<keyword evidence="6 8" id="KW-1133">Transmembrane helix</keyword>